<dbReference type="Pfam" id="PF03203">
    <property type="entry name" value="MerC"/>
    <property type="match status" value="1"/>
</dbReference>
<keyword evidence="1" id="KW-0812">Transmembrane</keyword>
<dbReference type="InterPro" id="IPR004891">
    <property type="entry name" value="Mercury-R_MerC"/>
</dbReference>
<gene>
    <name evidence="2" type="ORF">ACFQ1U_04355</name>
</gene>
<keyword evidence="3" id="KW-1185">Reference proteome</keyword>
<protein>
    <submittedName>
        <fullName evidence="2">MerC domain-containing protein</fullName>
    </submittedName>
</protein>
<comment type="caution">
    <text evidence="2">The sequence shown here is derived from an EMBL/GenBank/DDBJ whole genome shotgun (WGS) entry which is preliminary data.</text>
</comment>
<dbReference type="Proteomes" id="UP001597062">
    <property type="component" value="Unassembled WGS sequence"/>
</dbReference>
<evidence type="ECO:0000313" key="2">
    <source>
        <dbReference type="EMBL" id="MFD0992428.1"/>
    </source>
</evidence>
<proteinExistence type="predicted"/>
<dbReference type="RefSeq" id="WP_386105714.1">
    <property type="nucleotide sequence ID" value="NZ_JBHTJR010000022.1"/>
</dbReference>
<feature type="transmembrane region" description="Helical" evidence="1">
    <location>
        <begin position="12"/>
        <end position="33"/>
    </location>
</feature>
<evidence type="ECO:0000256" key="1">
    <source>
        <dbReference type="SAM" id="Phobius"/>
    </source>
</evidence>
<keyword evidence="1" id="KW-1133">Transmembrane helix</keyword>
<feature type="transmembrane region" description="Helical" evidence="1">
    <location>
        <begin position="45"/>
        <end position="64"/>
    </location>
</feature>
<keyword evidence="1" id="KW-0472">Membrane</keyword>
<sequence>MKLTLHKPDTFGALASFLCFLHCVFTPILFITHASLCCSTNTPNWWKTIDYAFLAISFIAIYYATAKSSNSAIKKLLWFSWSLLLLTIVNEKYNWVAVNEYVNYIPALLLVGLHVYNSRYCQCQTNKCCSSHECA</sequence>
<reference evidence="3" key="1">
    <citation type="journal article" date="2019" name="Int. J. Syst. Evol. Microbiol.">
        <title>The Global Catalogue of Microorganisms (GCM) 10K type strain sequencing project: providing services to taxonomists for standard genome sequencing and annotation.</title>
        <authorList>
            <consortium name="The Broad Institute Genomics Platform"/>
            <consortium name="The Broad Institute Genome Sequencing Center for Infectious Disease"/>
            <person name="Wu L."/>
            <person name="Ma J."/>
        </authorList>
    </citation>
    <scope>NUCLEOTIDE SEQUENCE [LARGE SCALE GENOMIC DNA]</scope>
    <source>
        <strain evidence="3">CCUG 60527</strain>
    </source>
</reference>
<name>A0ABW3JPL4_9FLAO</name>
<organism evidence="2 3">
    <name type="scientific">Tenacibaculum geojense</name>
    <dbReference type="NCBI Taxonomy" id="915352"/>
    <lineage>
        <taxon>Bacteria</taxon>
        <taxon>Pseudomonadati</taxon>
        <taxon>Bacteroidota</taxon>
        <taxon>Flavobacteriia</taxon>
        <taxon>Flavobacteriales</taxon>
        <taxon>Flavobacteriaceae</taxon>
        <taxon>Tenacibaculum</taxon>
    </lineage>
</organism>
<dbReference type="EMBL" id="JBHTJR010000022">
    <property type="protein sequence ID" value="MFD0992428.1"/>
    <property type="molecule type" value="Genomic_DNA"/>
</dbReference>
<evidence type="ECO:0000313" key="3">
    <source>
        <dbReference type="Proteomes" id="UP001597062"/>
    </source>
</evidence>
<accession>A0ABW3JPL4</accession>